<dbReference type="AlphaFoldDB" id="A0AB39LS83"/>
<dbReference type="RefSeq" id="WP_369157483.1">
    <property type="nucleotide sequence ID" value="NZ_CP163429.1"/>
</dbReference>
<sequence>MKEIFWPIIDIEHVDAYPWVIIPPRAGPTAPSDEWDDIDAWCLERAQDLWDDRDLDPGPHGVGFVGGTLARCANAFCPPESTHWLFLHLDHPTDVPLPVCAAIGPAQGPRDLTLRALTEADDPNAVEPPVVKPFHSLHLGEGMSTFRYVSQKESPHVLACVRYAWQVAEHGADVLLWTATEDVTRFLQAAEDVEELARSLGIFVP</sequence>
<accession>A0AB39LS83</accession>
<dbReference type="EMBL" id="CP163429">
    <property type="protein sequence ID" value="XDP95550.1"/>
    <property type="molecule type" value="Genomic_DNA"/>
</dbReference>
<gene>
    <name evidence="1" type="ORF">AB5J57_19435</name>
</gene>
<reference evidence="1" key="1">
    <citation type="submission" date="2024-07" db="EMBL/GenBank/DDBJ databases">
        <authorList>
            <person name="Yu S.T."/>
        </authorList>
    </citation>
    <scope>NUCLEOTIDE SEQUENCE</scope>
    <source>
        <strain evidence="1">R02</strain>
    </source>
</reference>
<evidence type="ECO:0000313" key="1">
    <source>
        <dbReference type="EMBL" id="XDP95550.1"/>
    </source>
</evidence>
<protein>
    <recommendedName>
        <fullName evidence="2">RES domain-containing protein</fullName>
    </recommendedName>
</protein>
<organism evidence="1">
    <name type="scientific">Streptomyces sp. R02</name>
    <dbReference type="NCBI Taxonomy" id="3238623"/>
    <lineage>
        <taxon>Bacteria</taxon>
        <taxon>Bacillati</taxon>
        <taxon>Actinomycetota</taxon>
        <taxon>Actinomycetes</taxon>
        <taxon>Kitasatosporales</taxon>
        <taxon>Streptomycetaceae</taxon>
        <taxon>Streptomyces</taxon>
    </lineage>
</organism>
<proteinExistence type="predicted"/>
<name>A0AB39LS83_9ACTN</name>
<evidence type="ECO:0008006" key="2">
    <source>
        <dbReference type="Google" id="ProtNLM"/>
    </source>
</evidence>